<dbReference type="GeneID" id="20318207"/>
<sequence length="82" mass="9587">MQLEAANLFRIAGLVNFVMLLVFSDFSDHHHHQRQQQIAVSREHHHRKRDISVQRGCYAAVQPSFILKPYCEEKNESGWEGI</sequence>
<dbReference type="AlphaFoldDB" id="A0A075AH52"/>
<reference evidence="1 2" key="1">
    <citation type="submission" date="2013-11" db="EMBL/GenBank/DDBJ databases">
        <title>Opisthorchis viverrini - life in the bile duct.</title>
        <authorList>
            <person name="Young N.D."/>
            <person name="Nagarajan N."/>
            <person name="Lin S.J."/>
            <person name="Korhonen P.K."/>
            <person name="Jex A.R."/>
            <person name="Hall R.S."/>
            <person name="Safavi-Hemami H."/>
            <person name="Kaewkong W."/>
            <person name="Bertrand D."/>
            <person name="Gao S."/>
            <person name="Seet Q."/>
            <person name="Wongkham S."/>
            <person name="Teh B.T."/>
            <person name="Wongkham C."/>
            <person name="Intapan P.M."/>
            <person name="Maleewong W."/>
            <person name="Yang X."/>
            <person name="Hu M."/>
            <person name="Wang Z."/>
            <person name="Hofmann A."/>
            <person name="Sternberg P.W."/>
            <person name="Tan P."/>
            <person name="Wang J."/>
            <person name="Gasser R.B."/>
        </authorList>
    </citation>
    <scope>NUCLEOTIDE SEQUENCE [LARGE SCALE GENOMIC DNA]</scope>
</reference>
<dbReference type="RefSeq" id="XP_009166903.1">
    <property type="nucleotide sequence ID" value="XM_009168639.1"/>
</dbReference>
<keyword evidence="2" id="KW-1185">Reference proteome</keyword>
<dbReference type="Proteomes" id="UP000054324">
    <property type="component" value="Unassembled WGS sequence"/>
</dbReference>
<evidence type="ECO:0000313" key="2">
    <source>
        <dbReference type="Proteomes" id="UP000054324"/>
    </source>
</evidence>
<dbReference type="EMBL" id="KL596680">
    <property type="protein sequence ID" value="KER29369.1"/>
    <property type="molecule type" value="Genomic_DNA"/>
</dbReference>
<dbReference type="KEGG" id="ovi:T265_04021"/>
<proteinExistence type="predicted"/>
<dbReference type="CTD" id="20318207"/>
<name>A0A075AH52_OPIVI</name>
<organism evidence="1 2">
    <name type="scientific">Opisthorchis viverrini</name>
    <name type="common">Southeast Asian liver fluke</name>
    <dbReference type="NCBI Taxonomy" id="6198"/>
    <lineage>
        <taxon>Eukaryota</taxon>
        <taxon>Metazoa</taxon>
        <taxon>Spiralia</taxon>
        <taxon>Lophotrochozoa</taxon>
        <taxon>Platyhelminthes</taxon>
        <taxon>Trematoda</taxon>
        <taxon>Digenea</taxon>
        <taxon>Opisthorchiida</taxon>
        <taxon>Opisthorchiata</taxon>
        <taxon>Opisthorchiidae</taxon>
        <taxon>Opisthorchis</taxon>
    </lineage>
</organism>
<gene>
    <name evidence="1" type="ORF">T265_04021</name>
</gene>
<protein>
    <submittedName>
        <fullName evidence="1">Uncharacterized protein</fullName>
    </submittedName>
</protein>
<accession>A0A075AH52</accession>
<evidence type="ECO:0000313" key="1">
    <source>
        <dbReference type="EMBL" id="KER29369.1"/>
    </source>
</evidence>